<dbReference type="SUPFAM" id="SSF48208">
    <property type="entry name" value="Six-hairpin glycosidases"/>
    <property type="match status" value="1"/>
</dbReference>
<evidence type="ECO:0000256" key="1">
    <source>
        <dbReference type="SAM" id="MobiDB-lite"/>
    </source>
</evidence>
<dbReference type="GO" id="GO:0005975">
    <property type="term" value="P:carbohydrate metabolic process"/>
    <property type="evidence" value="ECO:0007669"/>
    <property type="project" value="InterPro"/>
</dbReference>
<dbReference type="Gene3D" id="1.50.10.10">
    <property type="match status" value="1"/>
</dbReference>
<dbReference type="PANTHER" id="PTHR12654">
    <property type="entry name" value="BILE ACID BETA-GLUCOSIDASE-RELATED"/>
    <property type="match status" value="1"/>
</dbReference>
<feature type="domain" description="Malectin" evidence="3">
    <location>
        <begin position="51"/>
        <end position="167"/>
    </location>
</feature>
<dbReference type="InterPro" id="IPR012341">
    <property type="entry name" value="6hp_glycosidase-like_sf"/>
</dbReference>
<evidence type="ECO:0000313" key="6">
    <source>
        <dbReference type="Proteomes" id="UP000233654"/>
    </source>
</evidence>
<protein>
    <recommendedName>
        <fullName evidence="7">DUF4965 domain-containing protein</fullName>
    </recommendedName>
</protein>
<reference evidence="5 6" key="1">
    <citation type="journal article" date="2017" name="ISME J.">
        <title>Potential for microbial H2 and metal transformations associated with novel bacteria and archaea in deep terrestrial subsurface sediments.</title>
        <authorList>
            <person name="Hernsdorf A.W."/>
            <person name="Amano Y."/>
            <person name="Miyakawa K."/>
            <person name="Ise K."/>
            <person name="Suzuki Y."/>
            <person name="Anantharaman K."/>
            <person name="Probst A."/>
            <person name="Burstein D."/>
            <person name="Thomas B.C."/>
            <person name="Banfield J.F."/>
        </authorList>
    </citation>
    <scope>NUCLEOTIDE SEQUENCE [LARGE SCALE GENOMIC DNA]</scope>
    <source>
        <strain evidence="5">HGW-Actinobacteria-3</strain>
    </source>
</reference>
<evidence type="ECO:0008006" key="7">
    <source>
        <dbReference type="Google" id="ProtNLM"/>
    </source>
</evidence>
<evidence type="ECO:0000259" key="3">
    <source>
        <dbReference type="Pfam" id="PF11721"/>
    </source>
</evidence>
<evidence type="ECO:0000313" key="5">
    <source>
        <dbReference type="EMBL" id="PKQ28638.1"/>
    </source>
</evidence>
<proteinExistence type="predicted"/>
<feature type="domain" description="Glutaminase A central" evidence="4">
    <location>
        <begin position="566"/>
        <end position="750"/>
    </location>
</feature>
<dbReference type="InterPro" id="IPR021720">
    <property type="entry name" value="Malectin_dom"/>
</dbReference>
<organism evidence="5 6">
    <name type="scientific">Candidatus Anoxymicrobium japonicum</name>
    <dbReference type="NCBI Taxonomy" id="2013648"/>
    <lineage>
        <taxon>Bacteria</taxon>
        <taxon>Bacillati</taxon>
        <taxon>Actinomycetota</taxon>
        <taxon>Candidatus Geothermincolia</taxon>
        <taxon>Candidatus Geothermincolales</taxon>
        <taxon>Candidatus Anoxymicrobiaceae</taxon>
        <taxon>Candidatus Anoxymicrobium</taxon>
    </lineage>
</organism>
<evidence type="ECO:0000256" key="2">
    <source>
        <dbReference type="SAM" id="SignalP"/>
    </source>
</evidence>
<dbReference type="AlphaFoldDB" id="A0A2N3G7P3"/>
<accession>A0A2N3G7P3</accession>
<dbReference type="Pfam" id="PF16335">
    <property type="entry name" value="GtaA_6_Hairpin"/>
    <property type="match status" value="1"/>
</dbReference>
<feature type="compositionally biased region" description="Basic and acidic residues" evidence="1">
    <location>
        <begin position="988"/>
        <end position="998"/>
    </location>
</feature>
<feature type="signal peptide" evidence="2">
    <location>
        <begin position="1"/>
        <end position="37"/>
    </location>
</feature>
<name>A0A2N3G7P3_9ACTN</name>
<gene>
    <name evidence="5" type="ORF">CVT63_01620</name>
</gene>
<dbReference type="Proteomes" id="UP000233654">
    <property type="component" value="Unassembled WGS sequence"/>
</dbReference>
<dbReference type="InterPro" id="IPR052566">
    <property type="entry name" value="Non-lysos_glucosylceramidase"/>
</dbReference>
<dbReference type="InterPro" id="IPR008928">
    <property type="entry name" value="6-hairpin_glycosidase_sf"/>
</dbReference>
<dbReference type="Pfam" id="PF11721">
    <property type="entry name" value="Malectin"/>
    <property type="match status" value="1"/>
</dbReference>
<comment type="caution">
    <text evidence="5">The sequence shown here is derived from an EMBL/GenBank/DDBJ whole genome shotgun (WGS) entry which is preliminary data.</text>
</comment>
<dbReference type="InterPro" id="IPR032514">
    <property type="entry name" value="GtaA_central"/>
</dbReference>
<sequence>MIMNVMDLRLKRTILCSGLVALVVVAALLLVTGTARAAGAGQPVVELQQNATSDITYPSQFTTTKITGTNNLTLQEYKFQRQREGKWFSYAMGNLMPSSTYSVELSFVEHDFSASGKRLFNVYVQGGKALSKIDLYAVAGKNKAYQKTVVATTDSSGVLTVCLRSNESGCKDYATISTVRLYKGVANVLEVNASTSRLNMTPPARFSGSGSQDVFEAILGRLGARFSLNLAPQRLAARFSSLGDGTGDLHDLVLALSNGGVTRGLPFTDRYPAWETMVQSQTMTSQSYKCSSTALPFEVTTTFRAPFYPGNEKVSGAPFFYVDVTVKNNGAAAASPTFVFARPQKRNFASSAITPLSTATEEGISSTTSYNYYDESSNPFKARTAIETLAVPSGEAGDVDFRGDAEAEFADFTADRLWGYVSPAGYPKTYSDYKQPIYSFYPRGYLGAVWSITALAPGASVTRHFILAGYVNEHILTVANSSYTDQTFRFRYRTQFANVGDVVNYAVNERNAGDAIEDKSNFFDSTISSDSYLTLPTACRDPVRNLMACGFQSFIINTWWMRSESGRDWFSVWEGSSCRFHSTIDVEYNNAWFYFYYWPSLLKTIMSEWVLYQQTCPQGTYLSHDMGIGYVATGQVYPLDMPVEENANFILLLYKYWKTTGDQAFVQQQFPTIRKLVDFIVKCDSNNNGLPDLHTQNTVDQGSPAIQWGKDSVYLGVKCMGAFQAAREMASSLSTPDLTYASKCRGQVESINQTLEYDMWRSDHFAVCSDQDVTPEDRDAYSIYSANGLLYLLGGTRSAGVTSGNIDKFAADVANSTEKTLKTYGCPHSTYDQYNAWVSQNLWRDQVACQLGVNLHNDNPLALSTRYWSLEKYFAKNLNGTFWDVVVYPGGKGASGASATDVPWRAAGRGGGAYTRRARGSALLPADDRPASCAGFLEGGLGQRHAGVACANHVFPKRNRRARYHQQIAASGEGRRQRDEEYNGNERGQPRAEPELGRGERHGCGLLHAAGVIKSYSFYLGGVSSCEVVSQDEPVGRRAQLLLGRQGLKWPAGWGRHVHGKSGRAIEQRGVRG</sequence>
<feature type="chain" id="PRO_5014678191" description="DUF4965 domain-containing protein" evidence="2">
    <location>
        <begin position="38"/>
        <end position="1073"/>
    </location>
</feature>
<dbReference type="Gene3D" id="2.60.120.430">
    <property type="entry name" value="Galactose-binding lectin"/>
    <property type="match status" value="1"/>
</dbReference>
<feature type="region of interest" description="Disordered" evidence="1">
    <location>
        <begin position="968"/>
        <end position="998"/>
    </location>
</feature>
<dbReference type="PANTHER" id="PTHR12654:SF0">
    <property type="entry name" value="NON-LYSOSOMAL GLUCOSYLCERAMIDASE"/>
    <property type="match status" value="1"/>
</dbReference>
<evidence type="ECO:0000259" key="4">
    <source>
        <dbReference type="Pfam" id="PF16335"/>
    </source>
</evidence>
<dbReference type="GO" id="GO:0008422">
    <property type="term" value="F:beta-glucosidase activity"/>
    <property type="evidence" value="ECO:0007669"/>
    <property type="project" value="TreeGrafter"/>
</dbReference>
<dbReference type="EMBL" id="PHEX01000009">
    <property type="protein sequence ID" value="PKQ28638.1"/>
    <property type="molecule type" value="Genomic_DNA"/>
</dbReference>
<keyword evidence="2" id="KW-0732">Signal</keyword>